<dbReference type="EMBL" id="CP031442">
    <property type="protein sequence ID" value="AXM07241.1"/>
    <property type="molecule type" value="Genomic_DNA"/>
</dbReference>
<dbReference type="GeneID" id="92858117"/>
<dbReference type="Proteomes" id="UP000226191">
    <property type="component" value="Unassembled WGS sequence"/>
</dbReference>
<keyword evidence="2" id="KW-0378">Hydrolase</keyword>
<protein>
    <submittedName>
        <fullName evidence="2">Glycosyl hydrolase family 13</fullName>
    </submittedName>
</protein>
<dbReference type="RefSeq" id="WP_002516179.1">
    <property type="nucleotide sequence ID" value="NZ_AP019664.1"/>
</dbReference>
<evidence type="ECO:0000313" key="2">
    <source>
        <dbReference type="EMBL" id="PGF33914.1"/>
    </source>
</evidence>
<dbReference type="AlphaFoldDB" id="A0A2B7I9W8"/>
<evidence type="ECO:0000313" key="4">
    <source>
        <dbReference type="Proteomes" id="UP000256621"/>
    </source>
</evidence>
<sequence length="48" mass="5130">MPLMEFAGDYSWGYDPAHIFAVESAYGGHPASATLVLPPYSAIITSRA</sequence>
<dbReference type="InterPro" id="IPR017853">
    <property type="entry name" value="GH"/>
</dbReference>
<reference evidence="2 3" key="1">
    <citation type="submission" date="2017-02" db="EMBL/GenBank/DDBJ databases">
        <title>Prevalence of linear plasmids in Cutibacterium acnes isolates obtained from cancerous prostatic tissue.</title>
        <authorList>
            <person name="Davidsson S."/>
            <person name="Bruggemann H."/>
        </authorList>
    </citation>
    <scope>NUCLEOTIDE SEQUENCE [LARGE SCALE GENOMIC DNA]</scope>
    <source>
        <strain evidence="2 3">11-78</strain>
    </source>
</reference>
<proteinExistence type="predicted"/>
<dbReference type="Gene3D" id="3.20.20.80">
    <property type="entry name" value="Glycosidases"/>
    <property type="match status" value="1"/>
</dbReference>
<dbReference type="EMBL" id="MVCE01000003">
    <property type="protein sequence ID" value="PGF33914.1"/>
    <property type="molecule type" value="Genomic_DNA"/>
</dbReference>
<dbReference type="SUPFAM" id="SSF51445">
    <property type="entry name" value="(Trans)glycosidases"/>
    <property type="match status" value="1"/>
</dbReference>
<organism evidence="2 3">
    <name type="scientific">Cutibacterium acnes</name>
    <name type="common">Propionibacterium acnes</name>
    <dbReference type="NCBI Taxonomy" id="1747"/>
    <lineage>
        <taxon>Bacteria</taxon>
        <taxon>Bacillati</taxon>
        <taxon>Actinomycetota</taxon>
        <taxon>Actinomycetes</taxon>
        <taxon>Propionibacteriales</taxon>
        <taxon>Propionibacteriaceae</taxon>
        <taxon>Cutibacterium</taxon>
    </lineage>
</organism>
<gene>
    <name evidence="2" type="ORF">B1B09_08415</name>
    <name evidence="1" type="ORF">DXN06_08960</name>
</gene>
<evidence type="ECO:0000313" key="1">
    <source>
        <dbReference type="EMBL" id="AXM07241.1"/>
    </source>
</evidence>
<name>A0A2B7I9W8_CUTAC</name>
<dbReference type="Proteomes" id="UP000256621">
    <property type="component" value="Chromosome"/>
</dbReference>
<dbReference type="GO" id="GO:0016787">
    <property type="term" value="F:hydrolase activity"/>
    <property type="evidence" value="ECO:0007669"/>
    <property type="project" value="UniProtKB-KW"/>
</dbReference>
<reference evidence="1 4" key="2">
    <citation type="submission" date="2018-08" db="EMBL/GenBank/DDBJ databases">
        <title>Genome sequencing of Cutibacterium acnes KCOM 1315.</title>
        <authorList>
            <person name="Kook J.-K."/>
            <person name="Park S.-N."/>
            <person name="Lim Y.K."/>
        </authorList>
    </citation>
    <scope>NUCLEOTIDE SEQUENCE [LARGE SCALE GENOMIC DNA]</scope>
    <source>
        <strain evidence="1 4">KCOM 1315</strain>
    </source>
</reference>
<accession>A0A2B7I9W8</accession>
<dbReference type="OrthoDB" id="9800174at2"/>
<evidence type="ECO:0000313" key="3">
    <source>
        <dbReference type="Proteomes" id="UP000226191"/>
    </source>
</evidence>